<dbReference type="RefSeq" id="WP_080460977.1">
    <property type="nucleotide sequence ID" value="NZ_JXMW01000026.1"/>
</dbReference>
<dbReference type="Proteomes" id="UP000191661">
    <property type="component" value="Unassembled WGS sequence"/>
</dbReference>
<accession>A0A1V6N0N7</accession>
<gene>
    <name evidence="1" type="ORF">MBBAR_26c00110</name>
</gene>
<dbReference type="EMBL" id="JXMW01000026">
    <property type="protein sequence ID" value="OQD58182.1"/>
    <property type="molecule type" value="Genomic_DNA"/>
</dbReference>
<keyword evidence="2" id="KW-1185">Reference proteome</keyword>
<dbReference type="AlphaFoldDB" id="A0A1V6N0N7"/>
<evidence type="ECO:0000313" key="1">
    <source>
        <dbReference type="EMBL" id="OQD58182.1"/>
    </source>
</evidence>
<evidence type="ECO:0000313" key="2">
    <source>
        <dbReference type="Proteomes" id="UP000191661"/>
    </source>
</evidence>
<organism evidence="1 2">
    <name type="scientific">Methanobrevibacter arboriphilus JCM 13429 = DSM 1125</name>
    <dbReference type="NCBI Taxonomy" id="1300164"/>
    <lineage>
        <taxon>Archaea</taxon>
        <taxon>Methanobacteriati</taxon>
        <taxon>Methanobacteriota</taxon>
        <taxon>Methanomada group</taxon>
        <taxon>Methanobacteria</taxon>
        <taxon>Methanobacteriales</taxon>
        <taxon>Methanobacteriaceae</taxon>
        <taxon>Methanobrevibacter</taxon>
    </lineage>
</organism>
<protein>
    <submittedName>
        <fullName evidence="1">Uncharacterized protein</fullName>
    </submittedName>
</protein>
<reference evidence="1 2" key="1">
    <citation type="submission" date="2014-12" db="EMBL/GenBank/DDBJ databases">
        <title>Genome sequence of Methanobrevibacter arboriphilicus DH1, DSM1125.</title>
        <authorList>
            <person name="Poehlein A."/>
            <person name="Thauer R.K."/>
            <person name="Seedorf H."/>
            <person name="Daniel R."/>
        </authorList>
    </citation>
    <scope>NUCLEOTIDE SEQUENCE [LARGE SCALE GENOMIC DNA]</scope>
    <source>
        <strain evidence="1 2">DH1</strain>
    </source>
</reference>
<sequence>MSKETDEDKAFEAALNGKMGWKCSCSLDIVDKKSTLIELRCKSCGKTFKSNVEKDFCFDCNKKARSKK</sequence>
<comment type="caution">
    <text evidence="1">The sequence shown here is derived from an EMBL/GenBank/DDBJ whole genome shotgun (WGS) entry which is preliminary data.</text>
</comment>
<name>A0A1V6N0N7_METAZ</name>
<proteinExistence type="predicted"/>
<dbReference type="OrthoDB" id="67305at2157"/>